<dbReference type="AlphaFoldDB" id="A0A0R1FLB0"/>
<protein>
    <submittedName>
        <fullName evidence="1">Uncharacterized protein</fullName>
    </submittedName>
</protein>
<comment type="caution">
    <text evidence="1">The sequence shown here is derived from an EMBL/GenBank/DDBJ whole genome shotgun (WGS) entry which is preliminary data.</text>
</comment>
<accession>A0A0R1FLB0</accession>
<evidence type="ECO:0000313" key="2">
    <source>
        <dbReference type="Proteomes" id="UP000051794"/>
    </source>
</evidence>
<dbReference type="Proteomes" id="UP000051794">
    <property type="component" value="Unassembled WGS sequence"/>
</dbReference>
<sequence length="217" mass="25305">MSDKRKIMEYSIVNDKKEGVAMDIVTNNEYIGDSRLAEWYFKSRDGYELDSFSLGYFLKDLGDFVVVKTIDLNGALDTVTAFLKSDILEIRYETAYTDMLNSYIEQNMESDLYDPYHLMNQWDTFNANTIQQVLLNCFEAEKVISVCVLEGEYVEHGKIVLLTDNVMTLNESEYLADLNEHENSNTTIRINKTTEINFLSKNNHLYEQYLLKKTRIK</sequence>
<gene>
    <name evidence="1" type="ORF">FD43_GL000891</name>
</gene>
<name>A0A0R1FLB0_9LACO</name>
<dbReference type="EMBL" id="AZCK01000016">
    <property type="protein sequence ID" value="KRK22491.1"/>
    <property type="molecule type" value="Genomic_DNA"/>
</dbReference>
<proteinExistence type="predicted"/>
<evidence type="ECO:0000313" key="1">
    <source>
        <dbReference type="EMBL" id="KRK22491.1"/>
    </source>
</evidence>
<organism evidence="1 2">
    <name type="scientific">Apilactobacillus kunkeei DSM 12361 = ATCC 700308</name>
    <dbReference type="NCBI Taxonomy" id="1423768"/>
    <lineage>
        <taxon>Bacteria</taxon>
        <taxon>Bacillati</taxon>
        <taxon>Bacillota</taxon>
        <taxon>Bacilli</taxon>
        <taxon>Lactobacillales</taxon>
        <taxon>Lactobacillaceae</taxon>
        <taxon>Apilactobacillus</taxon>
    </lineage>
</organism>
<reference evidence="1 2" key="1">
    <citation type="journal article" date="2015" name="Genome Announc.">
        <title>Expanding the biotechnology potential of lactobacilli through comparative genomics of 213 strains and associated genera.</title>
        <authorList>
            <person name="Sun Z."/>
            <person name="Harris H.M."/>
            <person name="McCann A."/>
            <person name="Guo C."/>
            <person name="Argimon S."/>
            <person name="Zhang W."/>
            <person name="Yang X."/>
            <person name="Jeffery I.B."/>
            <person name="Cooney J.C."/>
            <person name="Kagawa T.F."/>
            <person name="Liu W."/>
            <person name="Song Y."/>
            <person name="Salvetti E."/>
            <person name="Wrobel A."/>
            <person name="Rasinkangas P."/>
            <person name="Parkhill J."/>
            <person name="Rea M.C."/>
            <person name="O'Sullivan O."/>
            <person name="Ritari J."/>
            <person name="Douillard F.P."/>
            <person name="Paul Ross R."/>
            <person name="Yang R."/>
            <person name="Briner A.E."/>
            <person name="Felis G.E."/>
            <person name="de Vos W.M."/>
            <person name="Barrangou R."/>
            <person name="Klaenhammer T.R."/>
            <person name="Caufield P.W."/>
            <person name="Cui Y."/>
            <person name="Zhang H."/>
            <person name="O'Toole P.W."/>
        </authorList>
    </citation>
    <scope>NUCLEOTIDE SEQUENCE [LARGE SCALE GENOMIC DNA]</scope>
    <source>
        <strain evidence="1 2">DSM 12361</strain>
    </source>
</reference>
<dbReference type="PATRIC" id="fig|1423768.4.peg.898"/>